<keyword evidence="1" id="KW-0813">Transport</keyword>
<evidence type="ECO:0000259" key="7">
    <source>
        <dbReference type="Pfam" id="PF04205"/>
    </source>
</evidence>
<evidence type="ECO:0000256" key="5">
    <source>
        <dbReference type="ARBA" id="ARBA00022982"/>
    </source>
</evidence>
<dbReference type="EMBL" id="SAXA01000003">
    <property type="protein sequence ID" value="RXQ96237.1"/>
    <property type="molecule type" value="Genomic_DNA"/>
</dbReference>
<dbReference type="OrthoDB" id="9778782at2"/>
<evidence type="ECO:0000256" key="2">
    <source>
        <dbReference type="ARBA" id="ARBA00022553"/>
    </source>
</evidence>
<feature type="chain" id="PRO_5020975859" evidence="6">
    <location>
        <begin position="20"/>
        <end position="173"/>
    </location>
</feature>
<sequence>MRKFVIVLCLMACAFVVNAVQFPKSVQKKIDKTLIKLYPNRVVELKDIDLSEELANRYSSIKNVKISVLRSGGDELGFACFASSKGKKDYFDYMVIFDTQLLIEKVVVLVYRSTYGGEIMSRSWLKQFIGKTKGESMEMNKDIDGISGATLSAPSITQGVKDLSLLITEIQTN</sequence>
<accession>A0A4Q1JNG1</accession>
<evidence type="ECO:0000256" key="3">
    <source>
        <dbReference type="ARBA" id="ARBA00022630"/>
    </source>
</evidence>
<evidence type="ECO:0000313" key="9">
    <source>
        <dbReference type="Proteomes" id="UP000289703"/>
    </source>
</evidence>
<keyword evidence="5" id="KW-0249">Electron transport</keyword>
<dbReference type="InterPro" id="IPR010209">
    <property type="entry name" value="Ion_transpt_RnfG/RsxG"/>
</dbReference>
<dbReference type="GO" id="GO:0022900">
    <property type="term" value="P:electron transport chain"/>
    <property type="evidence" value="ECO:0007669"/>
    <property type="project" value="InterPro"/>
</dbReference>
<reference evidence="8 9" key="1">
    <citation type="submission" date="2019-01" db="EMBL/GenBank/DDBJ databases">
        <title>Ancylomarina salipaludis sp. nov., isolated from a salt marsh.</title>
        <authorList>
            <person name="Yoon J.-H."/>
        </authorList>
    </citation>
    <scope>NUCLEOTIDE SEQUENCE [LARGE SCALE GENOMIC DNA]</scope>
    <source>
        <strain evidence="8 9">SHSM-M15</strain>
    </source>
</reference>
<dbReference type="GO" id="GO:0005886">
    <property type="term" value="C:plasma membrane"/>
    <property type="evidence" value="ECO:0007669"/>
    <property type="project" value="InterPro"/>
</dbReference>
<evidence type="ECO:0000256" key="4">
    <source>
        <dbReference type="ARBA" id="ARBA00022643"/>
    </source>
</evidence>
<dbReference type="AlphaFoldDB" id="A0A4Q1JNG1"/>
<dbReference type="GO" id="GO:0010181">
    <property type="term" value="F:FMN binding"/>
    <property type="evidence" value="ECO:0007669"/>
    <property type="project" value="InterPro"/>
</dbReference>
<dbReference type="Proteomes" id="UP000289703">
    <property type="component" value="Unassembled WGS sequence"/>
</dbReference>
<dbReference type="RefSeq" id="WP_129253598.1">
    <property type="nucleotide sequence ID" value="NZ_SAXA01000003.1"/>
</dbReference>
<gene>
    <name evidence="8" type="ORF">EO244_05235</name>
</gene>
<dbReference type="Pfam" id="PF04205">
    <property type="entry name" value="FMN_bind"/>
    <property type="match status" value="1"/>
</dbReference>
<dbReference type="GO" id="GO:0009055">
    <property type="term" value="F:electron transfer activity"/>
    <property type="evidence" value="ECO:0007669"/>
    <property type="project" value="InterPro"/>
</dbReference>
<proteinExistence type="predicted"/>
<keyword evidence="9" id="KW-1185">Reference proteome</keyword>
<keyword evidence="6" id="KW-0732">Signal</keyword>
<keyword evidence="2" id="KW-0597">Phosphoprotein</keyword>
<name>A0A4Q1JNG1_9BACT</name>
<protein>
    <submittedName>
        <fullName evidence="8">FMN-binding protein</fullName>
    </submittedName>
</protein>
<comment type="caution">
    <text evidence="8">The sequence shown here is derived from an EMBL/GenBank/DDBJ whole genome shotgun (WGS) entry which is preliminary data.</text>
</comment>
<evidence type="ECO:0000256" key="6">
    <source>
        <dbReference type="SAM" id="SignalP"/>
    </source>
</evidence>
<keyword evidence="4" id="KW-0288">FMN</keyword>
<feature type="domain" description="FMN-binding" evidence="7">
    <location>
        <begin position="89"/>
        <end position="162"/>
    </location>
</feature>
<dbReference type="PANTHER" id="PTHR36118:SF1">
    <property type="entry name" value="ION-TRANSLOCATING OXIDOREDUCTASE COMPLEX SUBUNIT G"/>
    <property type="match status" value="1"/>
</dbReference>
<evidence type="ECO:0000313" key="8">
    <source>
        <dbReference type="EMBL" id="RXQ96237.1"/>
    </source>
</evidence>
<dbReference type="PANTHER" id="PTHR36118">
    <property type="entry name" value="ION-TRANSLOCATING OXIDOREDUCTASE COMPLEX SUBUNIT G"/>
    <property type="match status" value="1"/>
</dbReference>
<evidence type="ECO:0000256" key="1">
    <source>
        <dbReference type="ARBA" id="ARBA00022448"/>
    </source>
</evidence>
<keyword evidence="3" id="KW-0285">Flavoprotein</keyword>
<organism evidence="8 9">
    <name type="scientific">Ancylomarina salipaludis</name>
    <dbReference type="NCBI Taxonomy" id="2501299"/>
    <lineage>
        <taxon>Bacteria</taxon>
        <taxon>Pseudomonadati</taxon>
        <taxon>Bacteroidota</taxon>
        <taxon>Bacteroidia</taxon>
        <taxon>Marinilabiliales</taxon>
        <taxon>Marinifilaceae</taxon>
        <taxon>Ancylomarina</taxon>
    </lineage>
</organism>
<dbReference type="InterPro" id="IPR007329">
    <property type="entry name" value="FMN-bd"/>
</dbReference>
<feature type="signal peptide" evidence="6">
    <location>
        <begin position="1"/>
        <end position="19"/>
    </location>
</feature>